<dbReference type="InterPro" id="IPR006034">
    <property type="entry name" value="Asparaginase/glutaminase-like"/>
</dbReference>
<sequence length="135" mass="14797">MRPLAQGARVGLYTVSLRDDGALLERWKDSCDGLVVAAFGVGHVPQQLVDRLEQLAVNIPVVLASRIGNGPVLPHTYGFVGSEADLIKRGLAPAGSLSPYQARILLRQLIAQSSPEGMMHTRPRTDRRPDLWRHL</sequence>
<organism evidence="3 4">
    <name type="scientific">Streptomyces abikoensis</name>
    <dbReference type="NCBI Taxonomy" id="97398"/>
    <lineage>
        <taxon>Bacteria</taxon>
        <taxon>Bacillati</taxon>
        <taxon>Actinomycetota</taxon>
        <taxon>Actinomycetes</taxon>
        <taxon>Kitasatosporales</taxon>
        <taxon>Streptomycetaceae</taxon>
        <taxon>Streptomyces</taxon>
    </lineage>
</organism>
<dbReference type="InterPro" id="IPR027473">
    <property type="entry name" value="L-asparaginase_C"/>
</dbReference>
<feature type="compositionally biased region" description="Basic and acidic residues" evidence="1">
    <location>
        <begin position="123"/>
        <end position="135"/>
    </location>
</feature>
<dbReference type="Proteomes" id="UP001611162">
    <property type="component" value="Unassembled WGS sequence"/>
</dbReference>
<dbReference type="InterPro" id="IPR040919">
    <property type="entry name" value="Asparaginase_C"/>
</dbReference>
<dbReference type="EMBL" id="JBIRRB010000001">
    <property type="protein sequence ID" value="MFI0908942.1"/>
    <property type="molecule type" value="Genomic_DNA"/>
</dbReference>
<feature type="domain" description="Asparaginase/glutaminase C-terminal" evidence="2">
    <location>
        <begin position="9"/>
        <end position="113"/>
    </location>
</feature>
<proteinExistence type="predicted"/>
<evidence type="ECO:0000313" key="3">
    <source>
        <dbReference type="EMBL" id="MFI0908942.1"/>
    </source>
</evidence>
<name>A0ABW7SUP0_9ACTN</name>
<dbReference type="Gene3D" id="3.40.50.40">
    <property type="match status" value="1"/>
</dbReference>
<comment type="caution">
    <text evidence="3">The sequence shown here is derived from an EMBL/GenBank/DDBJ whole genome shotgun (WGS) entry which is preliminary data.</text>
</comment>
<evidence type="ECO:0000259" key="2">
    <source>
        <dbReference type="Pfam" id="PF17763"/>
    </source>
</evidence>
<dbReference type="Pfam" id="PF17763">
    <property type="entry name" value="Asparaginase_C"/>
    <property type="match status" value="1"/>
</dbReference>
<reference evidence="3 4" key="1">
    <citation type="submission" date="2024-10" db="EMBL/GenBank/DDBJ databases">
        <title>The Natural Products Discovery Center: Release of the First 8490 Sequenced Strains for Exploring Actinobacteria Biosynthetic Diversity.</title>
        <authorList>
            <person name="Kalkreuter E."/>
            <person name="Kautsar S.A."/>
            <person name="Yang D."/>
            <person name="Bader C.D."/>
            <person name="Teijaro C.N."/>
            <person name="Fluegel L."/>
            <person name="Davis C.M."/>
            <person name="Simpson J.R."/>
            <person name="Lauterbach L."/>
            <person name="Steele A.D."/>
            <person name="Gui C."/>
            <person name="Meng S."/>
            <person name="Li G."/>
            <person name="Viehrig K."/>
            <person name="Ye F."/>
            <person name="Su P."/>
            <person name="Kiefer A.F."/>
            <person name="Nichols A."/>
            <person name="Cepeda A.J."/>
            <person name="Yan W."/>
            <person name="Fan B."/>
            <person name="Jiang Y."/>
            <person name="Adhikari A."/>
            <person name="Zheng C.-J."/>
            <person name="Schuster L."/>
            <person name="Cowan T.M."/>
            <person name="Smanski M.J."/>
            <person name="Chevrette M.G."/>
            <person name="De Carvalho L.P.S."/>
            <person name="Shen B."/>
        </authorList>
    </citation>
    <scope>NUCLEOTIDE SEQUENCE [LARGE SCALE GENOMIC DNA]</scope>
    <source>
        <strain evidence="3 4">NPDC020979</strain>
    </source>
</reference>
<dbReference type="InterPro" id="IPR036152">
    <property type="entry name" value="Asp/glu_Ase-like_sf"/>
</dbReference>
<evidence type="ECO:0000313" key="4">
    <source>
        <dbReference type="Proteomes" id="UP001611162"/>
    </source>
</evidence>
<dbReference type="PIRSF" id="PIRSF500176">
    <property type="entry name" value="L_ASNase"/>
    <property type="match status" value="1"/>
</dbReference>
<dbReference type="PROSITE" id="PS51732">
    <property type="entry name" value="ASN_GLN_ASE_3"/>
    <property type="match status" value="1"/>
</dbReference>
<keyword evidence="4" id="KW-1185">Reference proteome</keyword>
<evidence type="ECO:0000256" key="1">
    <source>
        <dbReference type="SAM" id="MobiDB-lite"/>
    </source>
</evidence>
<protein>
    <recommendedName>
        <fullName evidence="2">Asparaginase/glutaminase C-terminal domain-containing protein</fullName>
    </recommendedName>
</protein>
<dbReference type="RefSeq" id="WP_397611743.1">
    <property type="nucleotide sequence ID" value="NZ_JBIRRB010000001.1"/>
</dbReference>
<feature type="region of interest" description="Disordered" evidence="1">
    <location>
        <begin position="116"/>
        <end position="135"/>
    </location>
</feature>
<dbReference type="SUPFAM" id="SSF53774">
    <property type="entry name" value="Glutaminase/Asparaginase"/>
    <property type="match status" value="1"/>
</dbReference>
<accession>A0ABW7SUP0</accession>
<gene>
    <name evidence="3" type="ORF">ACH4TF_00645</name>
</gene>
<dbReference type="PIRSF" id="PIRSF001220">
    <property type="entry name" value="L-ASNase_gatD"/>
    <property type="match status" value="1"/>
</dbReference>